<dbReference type="InterPro" id="IPR014756">
    <property type="entry name" value="Ig_E-set"/>
</dbReference>
<dbReference type="GO" id="GO:0031625">
    <property type="term" value="F:ubiquitin protein ligase binding"/>
    <property type="evidence" value="ECO:0007669"/>
    <property type="project" value="TreeGrafter"/>
</dbReference>
<dbReference type="Pfam" id="PF00339">
    <property type="entry name" value="Arrestin_N"/>
    <property type="match status" value="1"/>
</dbReference>
<feature type="compositionally biased region" description="Basic and acidic residues" evidence="2">
    <location>
        <begin position="232"/>
        <end position="247"/>
    </location>
</feature>
<dbReference type="GO" id="GO:0005886">
    <property type="term" value="C:plasma membrane"/>
    <property type="evidence" value="ECO:0007669"/>
    <property type="project" value="TreeGrafter"/>
</dbReference>
<dbReference type="Gene3D" id="2.60.40.640">
    <property type="match status" value="1"/>
</dbReference>
<evidence type="ECO:0000256" key="1">
    <source>
        <dbReference type="ARBA" id="ARBA00037950"/>
    </source>
</evidence>
<keyword evidence="5" id="KW-1185">Reference proteome</keyword>
<dbReference type="GO" id="GO:0030674">
    <property type="term" value="F:protein-macromolecule adaptor activity"/>
    <property type="evidence" value="ECO:0007669"/>
    <property type="project" value="TreeGrafter"/>
</dbReference>
<evidence type="ECO:0000259" key="3">
    <source>
        <dbReference type="SMART" id="SM01017"/>
    </source>
</evidence>
<dbReference type="PANTHER" id="PTHR11188">
    <property type="entry name" value="ARRESTIN DOMAIN CONTAINING PROTEIN"/>
    <property type="match status" value="1"/>
</dbReference>
<sequence>MGSNLDNVANLPLNDPPPKSSFFSRLTAPIRSRSRNLADFHVRLKEPHRQYSAGDHVHGFVILSVVKPIRVTHLTVTLHGYVRAFKNASAAAQLASVNPAVISHGGRNGRYHGNGHASLFQDEIVLCGEGRLEASRWEFEFDLQFPDLELPSSIDFERGTIGYFVTATLTRPTAIAPTSSCEARVSLVEKVDVGLVGPPRERKVFLQTMKRRAKKGKAVAAVVTSAAKGHPPRAELAEPLSDRESTRATESPNDSAMNLSNPTPAGIEDLPNNTVSAEAQSEISGESVPSNHSASYSVRGADVSGESTAGSKHSGHDEREITATVELLKGGCLPGDLVPVKIRVEHNRYMKSLHGIIVTLYRQGRVDYAPPISSFTGLSEEDAKKLERDEYYPRSKTGLGGLSLSSAGSCSVFRKDLSQAVAPLIVDPSTLTANITTAVRVPEDAFPSIRNVPGGLITFKYHVEVIVDLGGKLVGPSSGATPSQQPNRIASSASVRSTYGIDMNLMTNWNGAIVDTDHIRRQKGVISVSFEVVVGTTDNSRSRGKAAVRPSPLVQAPSQVEPSNEQGAYDYDWQNAENGDVDGQEEYDSNGFHQLQSQYYSPVTSPQTAHYDFQTHETQVPIYVPPPEVTDEDNLTDKERARRAEHRLLPSQPSSQNPEAVAGPSQPLVPNQAPHLAAYNPSPSGLRPAPSVNGEEGDRPSAPALEDLGASSSRHHTTDKQELERQRLLAEASAPPDIPDDYDGEEYPAPNPNRTALPRRSHEPSAPILDEDNGHNTADHYDSMIGTSNSMSTSEPLPRYER</sequence>
<dbReference type="AlphaFoldDB" id="A0A553IBI9"/>
<organism evidence="4 5">
    <name type="scientific">Xylaria flabelliformis</name>
    <dbReference type="NCBI Taxonomy" id="2512241"/>
    <lineage>
        <taxon>Eukaryota</taxon>
        <taxon>Fungi</taxon>
        <taxon>Dikarya</taxon>
        <taxon>Ascomycota</taxon>
        <taxon>Pezizomycotina</taxon>
        <taxon>Sordariomycetes</taxon>
        <taxon>Xylariomycetidae</taxon>
        <taxon>Xylariales</taxon>
        <taxon>Xylariaceae</taxon>
        <taxon>Xylaria</taxon>
    </lineage>
</organism>
<dbReference type="PANTHER" id="PTHR11188:SF161">
    <property type="entry name" value="PH-RESPONSE REGULATOR PROTEIN PALF_RIM8"/>
    <property type="match status" value="1"/>
</dbReference>
<comment type="similarity">
    <text evidence="1">Belongs to the arrestin family. PalF/RIM8 subfamily.</text>
</comment>
<feature type="region of interest" description="Disordered" evidence="2">
    <location>
        <begin position="539"/>
        <end position="566"/>
    </location>
</feature>
<evidence type="ECO:0000313" key="4">
    <source>
        <dbReference type="EMBL" id="TRX97571.1"/>
    </source>
</evidence>
<name>A0A553IBI9_9PEZI</name>
<feature type="compositionally biased region" description="Basic and acidic residues" evidence="2">
    <location>
        <begin position="772"/>
        <end position="782"/>
    </location>
</feature>
<dbReference type="InterPro" id="IPR011021">
    <property type="entry name" value="Arrestin-like_N"/>
</dbReference>
<feature type="compositionally biased region" description="Basic and acidic residues" evidence="2">
    <location>
        <begin position="716"/>
        <end position="728"/>
    </location>
</feature>
<feature type="compositionally biased region" description="Polar residues" evidence="2">
    <location>
        <begin position="271"/>
        <end position="296"/>
    </location>
</feature>
<dbReference type="GO" id="GO:0070086">
    <property type="term" value="P:ubiquitin-dependent endocytosis"/>
    <property type="evidence" value="ECO:0007669"/>
    <property type="project" value="TreeGrafter"/>
</dbReference>
<dbReference type="Pfam" id="PF02752">
    <property type="entry name" value="Arrestin_C"/>
    <property type="match status" value="1"/>
</dbReference>
<feature type="region of interest" description="Disordered" evidence="2">
    <location>
        <begin position="647"/>
        <end position="802"/>
    </location>
</feature>
<protein>
    <recommendedName>
        <fullName evidence="3">Arrestin C-terminal-like domain-containing protein</fullName>
    </recommendedName>
</protein>
<dbReference type="STRING" id="2512241.A0A553IBI9"/>
<gene>
    <name evidence="4" type="ORF">FHL15_001326</name>
</gene>
<evidence type="ECO:0000313" key="5">
    <source>
        <dbReference type="Proteomes" id="UP000319160"/>
    </source>
</evidence>
<proteinExistence type="inferred from homology"/>
<dbReference type="InterPro" id="IPR050357">
    <property type="entry name" value="Arrestin_domain-protein"/>
</dbReference>
<feature type="compositionally biased region" description="Polar residues" evidence="2">
    <location>
        <begin position="785"/>
        <end position="795"/>
    </location>
</feature>
<dbReference type="SMART" id="SM01017">
    <property type="entry name" value="Arrestin_C"/>
    <property type="match status" value="1"/>
</dbReference>
<comment type="caution">
    <text evidence="4">The sequence shown here is derived from an EMBL/GenBank/DDBJ whole genome shotgun (WGS) entry which is preliminary data.</text>
</comment>
<feature type="domain" description="Arrestin C-terminal-like" evidence="3">
    <location>
        <begin position="317"/>
        <end position="494"/>
    </location>
</feature>
<dbReference type="Proteomes" id="UP000319160">
    <property type="component" value="Unassembled WGS sequence"/>
</dbReference>
<dbReference type="SUPFAM" id="SSF81296">
    <property type="entry name" value="E set domains"/>
    <property type="match status" value="1"/>
</dbReference>
<dbReference type="InterPro" id="IPR011022">
    <property type="entry name" value="Arrestin_C-like"/>
</dbReference>
<feature type="compositionally biased region" description="Polar residues" evidence="2">
    <location>
        <begin position="556"/>
        <end position="566"/>
    </location>
</feature>
<dbReference type="GO" id="GO:0005829">
    <property type="term" value="C:cytosol"/>
    <property type="evidence" value="ECO:0007669"/>
    <property type="project" value="TreeGrafter"/>
</dbReference>
<reference evidence="5" key="1">
    <citation type="submission" date="2019-06" db="EMBL/GenBank/DDBJ databases">
        <title>Draft genome sequence of the griseofulvin-producing fungus Xylaria cubensis strain G536.</title>
        <authorList>
            <person name="Mead M.E."/>
            <person name="Raja H.A."/>
            <person name="Steenwyk J.L."/>
            <person name="Knowles S.L."/>
            <person name="Oberlies N.H."/>
            <person name="Rokas A."/>
        </authorList>
    </citation>
    <scope>NUCLEOTIDE SEQUENCE [LARGE SCALE GENOMIC DNA]</scope>
    <source>
        <strain evidence="5">G536</strain>
    </source>
</reference>
<evidence type="ECO:0000256" key="2">
    <source>
        <dbReference type="SAM" id="MobiDB-lite"/>
    </source>
</evidence>
<feature type="region of interest" description="Disordered" evidence="2">
    <location>
        <begin position="222"/>
        <end position="318"/>
    </location>
</feature>
<dbReference type="OrthoDB" id="7785529at2759"/>
<feature type="compositionally biased region" description="Polar residues" evidence="2">
    <location>
        <begin position="248"/>
        <end position="263"/>
    </location>
</feature>
<dbReference type="InterPro" id="IPR014752">
    <property type="entry name" value="Arrestin-like_C"/>
</dbReference>
<dbReference type="EMBL" id="VFLP01000005">
    <property type="protein sequence ID" value="TRX97571.1"/>
    <property type="molecule type" value="Genomic_DNA"/>
</dbReference>
<accession>A0A553IBI9</accession>